<evidence type="ECO:0000259" key="5">
    <source>
        <dbReference type="PROSITE" id="PS50977"/>
    </source>
</evidence>
<evidence type="ECO:0000313" key="7">
    <source>
        <dbReference type="Proteomes" id="UP000183447"/>
    </source>
</evidence>
<dbReference type="GO" id="GO:0000976">
    <property type="term" value="F:transcription cis-regulatory region binding"/>
    <property type="evidence" value="ECO:0007669"/>
    <property type="project" value="TreeGrafter"/>
</dbReference>
<reference evidence="6 7" key="1">
    <citation type="submission" date="2016-11" db="EMBL/GenBank/DDBJ databases">
        <authorList>
            <person name="Jaros S."/>
            <person name="Januszkiewicz K."/>
            <person name="Wedrychowicz H."/>
        </authorList>
    </citation>
    <scope>NUCLEOTIDE SEQUENCE [LARGE SCALE GENOMIC DNA]</scope>
    <source>
        <strain evidence="6 7">ATCC 23634</strain>
    </source>
</reference>
<dbReference type="AlphaFoldDB" id="A0A1K2I0B2"/>
<feature type="domain" description="HTH tetR-type" evidence="5">
    <location>
        <begin position="12"/>
        <end position="72"/>
    </location>
</feature>
<sequence>MQARRSNAERTLATRAALLAAARTLFVSKGYAETGTPEIAAEAGLTRGALYHHFADKQAVFHAVVEAEGEAVAREIETMSATSTDPVDALLAGSQAYLAAMRVPGRTRLLLIEGPAILGYRAMKRLDEDKAARTLRAGLRAAFAAQGRPPDAALDALTDLLSAAFDRAALAIEDGADPTLYRNAVAALITPVAEG</sequence>
<evidence type="ECO:0000256" key="2">
    <source>
        <dbReference type="ARBA" id="ARBA00023125"/>
    </source>
</evidence>
<accession>A0A1K2I0B2</accession>
<evidence type="ECO:0000256" key="3">
    <source>
        <dbReference type="ARBA" id="ARBA00023163"/>
    </source>
</evidence>
<dbReference type="Pfam" id="PF21351">
    <property type="entry name" value="TetR_C_41"/>
    <property type="match status" value="1"/>
</dbReference>
<gene>
    <name evidence="6" type="ORF">SAMN02983003_2888</name>
</gene>
<dbReference type="Gene3D" id="1.10.357.10">
    <property type="entry name" value="Tetracycline Repressor, domain 2"/>
    <property type="match status" value="1"/>
</dbReference>
<evidence type="ECO:0000313" key="6">
    <source>
        <dbReference type="EMBL" id="SFZ85719.1"/>
    </source>
</evidence>
<dbReference type="PANTHER" id="PTHR30055">
    <property type="entry name" value="HTH-TYPE TRANSCRIPTIONAL REGULATOR RUTR"/>
    <property type="match status" value="1"/>
</dbReference>
<dbReference type="STRING" id="665118.SAMN02983003_2888"/>
<keyword evidence="1" id="KW-0805">Transcription regulation</keyword>
<keyword evidence="7" id="KW-1185">Reference proteome</keyword>
<keyword evidence="2 4" id="KW-0238">DNA-binding</keyword>
<dbReference type="RefSeq" id="WP_072344314.1">
    <property type="nucleotide sequence ID" value="NZ_FPKU01000002.1"/>
</dbReference>
<evidence type="ECO:0000256" key="4">
    <source>
        <dbReference type="PROSITE-ProRule" id="PRU00335"/>
    </source>
</evidence>
<dbReference type="PROSITE" id="PS50977">
    <property type="entry name" value="HTH_TETR_2"/>
    <property type="match status" value="1"/>
</dbReference>
<dbReference type="InterPro" id="IPR001647">
    <property type="entry name" value="HTH_TetR"/>
</dbReference>
<feature type="DNA-binding region" description="H-T-H motif" evidence="4">
    <location>
        <begin position="35"/>
        <end position="54"/>
    </location>
</feature>
<dbReference type="PRINTS" id="PR00455">
    <property type="entry name" value="HTHTETR"/>
</dbReference>
<dbReference type="Proteomes" id="UP000183447">
    <property type="component" value="Unassembled WGS sequence"/>
</dbReference>
<keyword evidence="3" id="KW-0804">Transcription</keyword>
<dbReference type="InterPro" id="IPR009057">
    <property type="entry name" value="Homeodomain-like_sf"/>
</dbReference>
<dbReference type="InterPro" id="IPR049484">
    <property type="entry name" value="Rv0078-like_C"/>
</dbReference>
<evidence type="ECO:0000256" key="1">
    <source>
        <dbReference type="ARBA" id="ARBA00023015"/>
    </source>
</evidence>
<dbReference type="PANTHER" id="PTHR30055:SF234">
    <property type="entry name" value="HTH-TYPE TRANSCRIPTIONAL REGULATOR BETI"/>
    <property type="match status" value="1"/>
</dbReference>
<protein>
    <submittedName>
        <fullName evidence="6">Transcriptional regulator, TetR family</fullName>
    </submittedName>
</protein>
<dbReference type="EMBL" id="FPKU01000002">
    <property type="protein sequence ID" value="SFZ85719.1"/>
    <property type="molecule type" value="Genomic_DNA"/>
</dbReference>
<dbReference type="GO" id="GO:0003700">
    <property type="term" value="F:DNA-binding transcription factor activity"/>
    <property type="evidence" value="ECO:0007669"/>
    <property type="project" value="TreeGrafter"/>
</dbReference>
<organism evidence="6 7">
    <name type="scientific">Devosia enhydra</name>
    <dbReference type="NCBI Taxonomy" id="665118"/>
    <lineage>
        <taxon>Bacteria</taxon>
        <taxon>Pseudomonadati</taxon>
        <taxon>Pseudomonadota</taxon>
        <taxon>Alphaproteobacteria</taxon>
        <taxon>Hyphomicrobiales</taxon>
        <taxon>Devosiaceae</taxon>
        <taxon>Devosia</taxon>
    </lineage>
</organism>
<dbReference type="SUPFAM" id="SSF46689">
    <property type="entry name" value="Homeodomain-like"/>
    <property type="match status" value="1"/>
</dbReference>
<name>A0A1K2I0B2_9HYPH</name>
<dbReference type="OrthoDB" id="9805134at2"/>
<dbReference type="InterPro" id="IPR050109">
    <property type="entry name" value="HTH-type_TetR-like_transc_reg"/>
</dbReference>
<dbReference type="Pfam" id="PF00440">
    <property type="entry name" value="TetR_N"/>
    <property type="match status" value="1"/>
</dbReference>
<proteinExistence type="predicted"/>